<dbReference type="PANTHER" id="PTHR36118:SF1">
    <property type="entry name" value="ION-TRANSLOCATING OXIDOREDUCTASE COMPLEX SUBUNIT G"/>
    <property type="match status" value="1"/>
</dbReference>
<organism evidence="7">
    <name type="scientific">marine metagenome</name>
    <dbReference type="NCBI Taxonomy" id="408172"/>
    <lineage>
        <taxon>unclassified sequences</taxon>
        <taxon>metagenomes</taxon>
        <taxon>ecological metagenomes</taxon>
    </lineage>
</organism>
<evidence type="ECO:0000313" key="7">
    <source>
        <dbReference type="EMBL" id="SVB09288.1"/>
    </source>
</evidence>
<dbReference type="GO" id="GO:0005886">
    <property type="term" value="C:plasma membrane"/>
    <property type="evidence" value="ECO:0007669"/>
    <property type="project" value="InterPro"/>
</dbReference>
<evidence type="ECO:0000256" key="3">
    <source>
        <dbReference type="ARBA" id="ARBA00022630"/>
    </source>
</evidence>
<feature type="domain" description="FMN-binding" evidence="6">
    <location>
        <begin position="86"/>
        <end position="167"/>
    </location>
</feature>
<evidence type="ECO:0000259" key="6">
    <source>
        <dbReference type="SMART" id="SM00900"/>
    </source>
</evidence>
<dbReference type="GO" id="GO:0022900">
    <property type="term" value="P:electron transport chain"/>
    <property type="evidence" value="ECO:0007669"/>
    <property type="project" value="InterPro"/>
</dbReference>
<evidence type="ECO:0000256" key="5">
    <source>
        <dbReference type="ARBA" id="ARBA00022982"/>
    </source>
</evidence>
<dbReference type="Pfam" id="PF04205">
    <property type="entry name" value="FMN_bind"/>
    <property type="match status" value="1"/>
</dbReference>
<dbReference type="InterPro" id="IPR010209">
    <property type="entry name" value="Ion_transpt_RnfG/RsxG"/>
</dbReference>
<name>A0A382B690_9ZZZZ</name>
<sequence>MKVSILIILTSFLVAGDIKITCEEHLFNLYPKNRDIRMHIFQLDKQIKNKVENIVKQRFYKDKLYYWTITEGDSTKAYAFLDNVIGKSMPITFMVILNIDGEIENVNVIKYREAYGSEVGSKSWLQQFINFNNNSDYNIGKDIDGISGATISVKSISKGMKKITTLYPLIQSQLK</sequence>
<reference evidence="7" key="1">
    <citation type="submission" date="2018-05" db="EMBL/GenBank/DDBJ databases">
        <authorList>
            <person name="Lanie J.A."/>
            <person name="Ng W.-L."/>
            <person name="Kazmierczak K.M."/>
            <person name="Andrzejewski T.M."/>
            <person name="Davidsen T.M."/>
            <person name="Wayne K.J."/>
            <person name="Tettelin H."/>
            <person name="Glass J.I."/>
            <person name="Rusch D."/>
            <person name="Podicherti R."/>
            <person name="Tsui H.-C.T."/>
            <person name="Winkler M.E."/>
        </authorList>
    </citation>
    <scope>NUCLEOTIDE SEQUENCE</scope>
</reference>
<protein>
    <recommendedName>
        <fullName evidence="6">FMN-binding domain-containing protein</fullName>
    </recommendedName>
</protein>
<dbReference type="GO" id="GO:0010181">
    <property type="term" value="F:FMN binding"/>
    <property type="evidence" value="ECO:0007669"/>
    <property type="project" value="InterPro"/>
</dbReference>
<evidence type="ECO:0000256" key="1">
    <source>
        <dbReference type="ARBA" id="ARBA00022448"/>
    </source>
</evidence>
<dbReference type="EMBL" id="UINC01028390">
    <property type="protein sequence ID" value="SVB09288.1"/>
    <property type="molecule type" value="Genomic_DNA"/>
</dbReference>
<dbReference type="SMART" id="SM00900">
    <property type="entry name" value="FMN_bind"/>
    <property type="match status" value="1"/>
</dbReference>
<dbReference type="GO" id="GO:0009055">
    <property type="term" value="F:electron transfer activity"/>
    <property type="evidence" value="ECO:0007669"/>
    <property type="project" value="InterPro"/>
</dbReference>
<keyword evidence="3" id="KW-0285">Flavoprotein</keyword>
<dbReference type="AlphaFoldDB" id="A0A382B690"/>
<gene>
    <name evidence="7" type="ORF">METZ01_LOCUS162142</name>
</gene>
<evidence type="ECO:0000256" key="4">
    <source>
        <dbReference type="ARBA" id="ARBA00022643"/>
    </source>
</evidence>
<proteinExistence type="predicted"/>
<evidence type="ECO:0000256" key="2">
    <source>
        <dbReference type="ARBA" id="ARBA00022553"/>
    </source>
</evidence>
<keyword evidence="5" id="KW-0249">Electron transport</keyword>
<keyword evidence="2" id="KW-0597">Phosphoprotein</keyword>
<accession>A0A382B690</accession>
<keyword evidence="4" id="KW-0288">FMN</keyword>
<dbReference type="PANTHER" id="PTHR36118">
    <property type="entry name" value="ION-TRANSLOCATING OXIDOREDUCTASE COMPLEX SUBUNIT G"/>
    <property type="match status" value="1"/>
</dbReference>
<keyword evidence="1" id="KW-0813">Transport</keyword>
<dbReference type="InterPro" id="IPR007329">
    <property type="entry name" value="FMN-bd"/>
</dbReference>